<evidence type="ECO:0000256" key="1">
    <source>
        <dbReference type="SAM" id="Phobius"/>
    </source>
</evidence>
<gene>
    <name evidence="2" type="ORF">HSBAA_55410</name>
</gene>
<name>A0A455UDT1_9GAMM</name>
<reference evidence="2 3" key="1">
    <citation type="journal article" date="2019" name="Microbiol. Resour. Announc.">
        <title>Complete Genome Sequence of Halomonas sulfidaeris Strain Esulfide1 Isolated from a Metal Sulfide Rock at a Depth of 2,200 Meters, Obtained Using Nanopore Sequencing.</title>
        <authorList>
            <person name="Saito M."/>
            <person name="Nishigata A."/>
            <person name="Galipon J."/>
            <person name="Arakawa K."/>
        </authorList>
    </citation>
    <scope>NUCLEOTIDE SEQUENCE [LARGE SCALE GENOMIC DNA]</scope>
    <source>
        <strain evidence="2 3">ATCC BAA-803</strain>
    </source>
</reference>
<proteinExistence type="predicted"/>
<evidence type="ECO:0000313" key="3">
    <source>
        <dbReference type="Proteomes" id="UP000320231"/>
    </source>
</evidence>
<protein>
    <submittedName>
        <fullName evidence="2">Uncharacterized protein</fullName>
    </submittedName>
</protein>
<feature type="transmembrane region" description="Helical" evidence="1">
    <location>
        <begin position="12"/>
        <end position="32"/>
    </location>
</feature>
<dbReference type="KEGG" id="hsr:HSBAA_55410"/>
<keyword evidence="1" id="KW-0472">Membrane</keyword>
<dbReference type="AlphaFoldDB" id="A0A455UDT1"/>
<keyword evidence="1" id="KW-1133">Transmembrane helix</keyword>
<keyword evidence="1" id="KW-0812">Transmembrane</keyword>
<accession>A0A455UDT1</accession>
<dbReference type="Proteomes" id="UP000320231">
    <property type="component" value="Chromosome"/>
</dbReference>
<dbReference type="EMBL" id="AP019514">
    <property type="protein sequence ID" value="BBI64235.1"/>
    <property type="molecule type" value="Genomic_DNA"/>
</dbReference>
<evidence type="ECO:0000313" key="2">
    <source>
        <dbReference type="EMBL" id="BBI64235.1"/>
    </source>
</evidence>
<organism evidence="2 3">
    <name type="scientific">Vreelandella sulfidaeris</name>
    <dbReference type="NCBI Taxonomy" id="115553"/>
    <lineage>
        <taxon>Bacteria</taxon>
        <taxon>Pseudomonadati</taxon>
        <taxon>Pseudomonadota</taxon>
        <taxon>Gammaproteobacteria</taxon>
        <taxon>Oceanospirillales</taxon>
        <taxon>Halomonadaceae</taxon>
        <taxon>Vreelandella</taxon>
    </lineage>
</organism>
<feature type="transmembrane region" description="Helical" evidence="1">
    <location>
        <begin position="52"/>
        <end position="72"/>
    </location>
</feature>
<sequence>MAAARQRMERWINARGIGGLPLLIAAVNLVNVTNTMLSAQKDGVDREEMTTLASQGSYATAAVMSLWVMPYWQRHAKTWLHCVGQ</sequence>